<protein>
    <submittedName>
        <fullName evidence="4">Phenazine biosynthesis protein PhzF family</fullName>
    </submittedName>
</protein>
<dbReference type="GO" id="GO:0016853">
    <property type="term" value="F:isomerase activity"/>
    <property type="evidence" value="ECO:0007669"/>
    <property type="project" value="UniProtKB-KW"/>
</dbReference>
<dbReference type="AlphaFoldDB" id="A0A1G7L7A5"/>
<evidence type="ECO:0000313" key="5">
    <source>
        <dbReference type="Proteomes" id="UP000199415"/>
    </source>
</evidence>
<dbReference type="Gene3D" id="3.10.310.10">
    <property type="entry name" value="Diaminopimelate Epimerase, Chain A, domain 1"/>
    <property type="match status" value="2"/>
</dbReference>
<evidence type="ECO:0000256" key="3">
    <source>
        <dbReference type="PIRSR" id="PIRSR016184-1"/>
    </source>
</evidence>
<dbReference type="PANTHER" id="PTHR13774">
    <property type="entry name" value="PHENAZINE BIOSYNTHESIS PROTEIN"/>
    <property type="match status" value="1"/>
</dbReference>
<dbReference type="Pfam" id="PF02567">
    <property type="entry name" value="PhzC-PhzF"/>
    <property type="match status" value="1"/>
</dbReference>
<feature type="active site" evidence="3">
    <location>
        <position position="46"/>
    </location>
</feature>
<dbReference type="InterPro" id="IPR003719">
    <property type="entry name" value="Phenazine_PhzF-like"/>
</dbReference>
<evidence type="ECO:0000313" key="4">
    <source>
        <dbReference type="EMBL" id="SDF45323.1"/>
    </source>
</evidence>
<proteinExistence type="inferred from homology"/>
<dbReference type="RefSeq" id="WP_090018204.1">
    <property type="nucleotide sequence ID" value="NZ_FNCE01000001.1"/>
</dbReference>
<organism evidence="4 5">
    <name type="scientific">Limimonas halophila</name>
    <dbReference type="NCBI Taxonomy" id="1082479"/>
    <lineage>
        <taxon>Bacteria</taxon>
        <taxon>Pseudomonadati</taxon>
        <taxon>Pseudomonadota</taxon>
        <taxon>Alphaproteobacteria</taxon>
        <taxon>Rhodospirillales</taxon>
        <taxon>Rhodovibrionaceae</taxon>
        <taxon>Limimonas</taxon>
    </lineage>
</organism>
<dbReference type="Proteomes" id="UP000199415">
    <property type="component" value="Unassembled WGS sequence"/>
</dbReference>
<evidence type="ECO:0000256" key="2">
    <source>
        <dbReference type="ARBA" id="ARBA00023235"/>
    </source>
</evidence>
<dbReference type="PANTHER" id="PTHR13774:SF17">
    <property type="entry name" value="PHENAZINE BIOSYNTHESIS-LIKE DOMAIN-CONTAINING PROTEIN"/>
    <property type="match status" value="1"/>
</dbReference>
<dbReference type="PIRSF" id="PIRSF016184">
    <property type="entry name" value="PhzC_PhzF"/>
    <property type="match status" value="1"/>
</dbReference>
<dbReference type="EMBL" id="FNCE01000001">
    <property type="protein sequence ID" value="SDF45323.1"/>
    <property type="molecule type" value="Genomic_DNA"/>
</dbReference>
<keyword evidence="2" id="KW-0413">Isomerase</keyword>
<dbReference type="SUPFAM" id="SSF54506">
    <property type="entry name" value="Diaminopimelate epimerase-like"/>
    <property type="match status" value="1"/>
</dbReference>
<sequence>MKLPYYVVDAFADGVFTGNPAGVCPLTTWPDDATLQAIAAENNLSETAFFAPSRGEAAYDLRWFTPTVEVDLCGHATLASAYVLAEICGVATSPLRFASRSGVLGVTRAGDTHWLDFPARPPQPVDDVQPFADALGAMPERVLRYGRDGKALAVFGTQAEVAALDPDHGRVAALPSFGVIATAPGEAHDFVSRYFAAHAGIPEDPVTGSAHAVLTPYWARRLGRDSFTARQISARGGELACTLDGERVHIGGRCSLYLEGRIDVPG</sequence>
<name>A0A1G7L7A5_9PROT</name>
<accession>A0A1G7L7A5</accession>
<gene>
    <name evidence="4" type="ORF">SAMN05216241_101145</name>
</gene>
<dbReference type="OrthoDB" id="9788221at2"/>
<keyword evidence="5" id="KW-1185">Reference proteome</keyword>
<dbReference type="GO" id="GO:0005737">
    <property type="term" value="C:cytoplasm"/>
    <property type="evidence" value="ECO:0007669"/>
    <property type="project" value="TreeGrafter"/>
</dbReference>
<evidence type="ECO:0000256" key="1">
    <source>
        <dbReference type="ARBA" id="ARBA00008270"/>
    </source>
</evidence>
<reference evidence="4 5" key="1">
    <citation type="submission" date="2016-10" db="EMBL/GenBank/DDBJ databases">
        <authorList>
            <person name="de Groot N.N."/>
        </authorList>
    </citation>
    <scope>NUCLEOTIDE SEQUENCE [LARGE SCALE GENOMIC DNA]</scope>
    <source>
        <strain evidence="4 5">DSM 25584</strain>
    </source>
</reference>
<dbReference type="STRING" id="1082479.SAMN05216241_101145"/>
<comment type="similarity">
    <text evidence="1">Belongs to the PhzF family.</text>
</comment>
<dbReference type="NCBIfam" id="TIGR00654">
    <property type="entry name" value="PhzF_family"/>
    <property type="match status" value="1"/>
</dbReference>